<dbReference type="FunFam" id="3.40.50.300:FF:001091">
    <property type="entry name" value="Probable disease resistance protein At1g61300"/>
    <property type="match status" value="1"/>
</dbReference>
<keyword evidence="2" id="KW-0677">Repeat</keyword>
<protein>
    <submittedName>
        <fullName evidence="10">Uncharacterized protein</fullName>
    </submittedName>
</protein>
<evidence type="ECO:0000259" key="8">
    <source>
        <dbReference type="Pfam" id="PF23559"/>
    </source>
</evidence>
<dbReference type="InterPro" id="IPR027417">
    <property type="entry name" value="P-loop_NTPase"/>
</dbReference>
<evidence type="ECO:0000256" key="3">
    <source>
        <dbReference type="ARBA" id="ARBA00022741"/>
    </source>
</evidence>
<dbReference type="InterPro" id="IPR041118">
    <property type="entry name" value="Rx_N"/>
</dbReference>
<proteinExistence type="predicted"/>
<dbReference type="PRINTS" id="PR00364">
    <property type="entry name" value="DISEASERSIST"/>
</dbReference>
<feature type="domain" description="NB-ARC" evidence="6">
    <location>
        <begin position="170"/>
        <end position="342"/>
    </location>
</feature>
<dbReference type="Gene3D" id="1.10.8.430">
    <property type="entry name" value="Helical domain of apoptotic protease-activating factors"/>
    <property type="match status" value="1"/>
</dbReference>
<feature type="domain" description="Disease resistance protein winged helix" evidence="8">
    <location>
        <begin position="425"/>
        <end position="497"/>
    </location>
</feature>
<dbReference type="Pfam" id="PF23559">
    <property type="entry name" value="WHD_DRP"/>
    <property type="match status" value="1"/>
</dbReference>
<evidence type="ECO:0000313" key="10">
    <source>
        <dbReference type="EMBL" id="KAF2305408.1"/>
    </source>
</evidence>
<dbReference type="SUPFAM" id="SSF52058">
    <property type="entry name" value="L domain-like"/>
    <property type="match status" value="1"/>
</dbReference>
<feature type="domain" description="R13L1/DRL21-like LRR repeat region" evidence="9">
    <location>
        <begin position="693"/>
        <end position="836"/>
    </location>
</feature>
<dbReference type="Pfam" id="PF18052">
    <property type="entry name" value="Rx_N"/>
    <property type="match status" value="1"/>
</dbReference>
<dbReference type="SUPFAM" id="SSF52540">
    <property type="entry name" value="P-loop containing nucleoside triphosphate hydrolases"/>
    <property type="match status" value="1"/>
</dbReference>
<dbReference type="EMBL" id="JAAGAX010000008">
    <property type="protein sequence ID" value="KAF2305408.1"/>
    <property type="molecule type" value="Genomic_DNA"/>
</dbReference>
<comment type="caution">
    <text evidence="10">The sequence shown here is derived from an EMBL/GenBank/DDBJ whole genome shotgun (WGS) entry which is preliminary data.</text>
</comment>
<keyword evidence="3" id="KW-0547">Nucleotide-binding</keyword>
<dbReference type="Pfam" id="PF00931">
    <property type="entry name" value="NB-ARC"/>
    <property type="match status" value="1"/>
</dbReference>
<evidence type="ECO:0000259" key="6">
    <source>
        <dbReference type="Pfam" id="PF00931"/>
    </source>
</evidence>
<dbReference type="PANTHER" id="PTHR36766:SF38">
    <property type="entry name" value="DISEASE RESISTANCE PROTEIN RGA3"/>
    <property type="match status" value="1"/>
</dbReference>
<evidence type="ECO:0000259" key="9">
    <source>
        <dbReference type="Pfam" id="PF25019"/>
    </source>
</evidence>
<reference evidence="10 11" key="1">
    <citation type="journal article" date="2020" name="Mol. Plant">
        <title>The Chromosome-Based Rubber Tree Genome Provides New Insights into Spurge Genome Evolution and Rubber Biosynthesis.</title>
        <authorList>
            <person name="Liu J."/>
            <person name="Shi C."/>
            <person name="Shi C.C."/>
            <person name="Li W."/>
            <person name="Zhang Q.J."/>
            <person name="Zhang Y."/>
            <person name="Li K."/>
            <person name="Lu H.F."/>
            <person name="Shi C."/>
            <person name="Zhu S.T."/>
            <person name="Xiao Z.Y."/>
            <person name="Nan H."/>
            <person name="Yue Y."/>
            <person name="Zhu X.G."/>
            <person name="Wu Y."/>
            <person name="Hong X.N."/>
            <person name="Fan G.Y."/>
            <person name="Tong Y."/>
            <person name="Zhang D."/>
            <person name="Mao C.L."/>
            <person name="Liu Y.L."/>
            <person name="Hao S.J."/>
            <person name="Liu W.Q."/>
            <person name="Lv M.Q."/>
            <person name="Zhang H.B."/>
            <person name="Liu Y."/>
            <person name="Hu-Tang G.R."/>
            <person name="Wang J.P."/>
            <person name="Wang J.H."/>
            <person name="Sun Y.H."/>
            <person name="Ni S.B."/>
            <person name="Chen W.B."/>
            <person name="Zhang X.C."/>
            <person name="Jiao Y.N."/>
            <person name="Eichler E.E."/>
            <person name="Li G.H."/>
            <person name="Liu X."/>
            <person name="Gao L.Z."/>
        </authorList>
    </citation>
    <scope>NUCLEOTIDE SEQUENCE [LARGE SCALE GENOMIC DNA]</scope>
    <source>
        <strain evidence="11">cv. GT1</strain>
        <tissue evidence="10">Leaf</tissue>
    </source>
</reference>
<evidence type="ECO:0000313" key="11">
    <source>
        <dbReference type="Proteomes" id="UP000467840"/>
    </source>
</evidence>
<dbReference type="InterPro" id="IPR042197">
    <property type="entry name" value="Apaf_helical"/>
</dbReference>
<keyword evidence="5" id="KW-0067">ATP-binding</keyword>
<keyword evidence="11" id="KW-1185">Reference proteome</keyword>
<keyword evidence="1" id="KW-0433">Leucine-rich repeat</keyword>
<dbReference type="Proteomes" id="UP000467840">
    <property type="component" value="Chromosome 9"/>
</dbReference>
<dbReference type="PANTHER" id="PTHR36766">
    <property type="entry name" value="PLANT BROAD-SPECTRUM MILDEW RESISTANCE PROTEIN RPW8"/>
    <property type="match status" value="1"/>
</dbReference>
<dbReference type="Gene3D" id="1.20.5.4130">
    <property type="match status" value="1"/>
</dbReference>
<evidence type="ECO:0000256" key="1">
    <source>
        <dbReference type="ARBA" id="ARBA00022614"/>
    </source>
</evidence>
<organism evidence="10 11">
    <name type="scientific">Hevea brasiliensis</name>
    <name type="common">Para rubber tree</name>
    <name type="synonym">Siphonia brasiliensis</name>
    <dbReference type="NCBI Taxonomy" id="3981"/>
    <lineage>
        <taxon>Eukaryota</taxon>
        <taxon>Viridiplantae</taxon>
        <taxon>Streptophyta</taxon>
        <taxon>Embryophyta</taxon>
        <taxon>Tracheophyta</taxon>
        <taxon>Spermatophyta</taxon>
        <taxon>Magnoliopsida</taxon>
        <taxon>eudicotyledons</taxon>
        <taxon>Gunneridae</taxon>
        <taxon>Pentapetalae</taxon>
        <taxon>rosids</taxon>
        <taxon>fabids</taxon>
        <taxon>Malpighiales</taxon>
        <taxon>Euphorbiaceae</taxon>
        <taxon>Crotonoideae</taxon>
        <taxon>Micrandreae</taxon>
        <taxon>Hevea</taxon>
    </lineage>
</organism>
<dbReference type="SUPFAM" id="SSF52047">
    <property type="entry name" value="RNI-like"/>
    <property type="match status" value="1"/>
</dbReference>
<dbReference type="InterPro" id="IPR032675">
    <property type="entry name" value="LRR_dom_sf"/>
</dbReference>
<name>A0A6A6LYV8_HEVBR</name>
<dbReference type="Pfam" id="PF25019">
    <property type="entry name" value="LRR_R13L1-DRL21"/>
    <property type="match status" value="1"/>
</dbReference>
<dbReference type="InterPro" id="IPR056789">
    <property type="entry name" value="LRR_R13L1-DRL21"/>
</dbReference>
<dbReference type="GO" id="GO:0051707">
    <property type="term" value="P:response to other organism"/>
    <property type="evidence" value="ECO:0007669"/>
    <property type="project" value="UniProtKB-ARBA"/>
</dbReference>
<evidence type="ECO:0000256" key="4">
    <source>
        <dbReference type="ARBA" id="ARBA00022821"/>
    </source>
</evidence>
<sequence length="1475" mass="169386">MAEAILYDIAGEIILKLGSRALQEIALWWGVNDEIDKLQDTVSRIQAVLLDAEEKQAWNNQVKDWLGKLKEVVFDADDLLDDFSTEVLRRQVMGGNRMTKEVRIFFSRSNQFVYGLTMGHKIKAIRERLVDIYSDKEKLNLVVRHEERGHTNRLRDQTNSSIPEVVVGREGDKEALIGLLLGSSYGENVSVISIVGIGGLGKTTLAQVLYNDERVKAHFELRLWVCVSDTFDVKLIVKKILESATDSKPEDLELNTLKNRLDKCLNRKKFLLVLDDVWNEDRENWDSLKRLLVSDEIGSKIVVTTRSQKVAAITSTLSTHGLEGLSQAESWSFLVQIVFKGEEPKNKRVIGIGNEIVKKCVGVPLAIKTIGSLLSFKNPETEWQPFLENELSKVAQNENGILPTLRLSYDYLPSHLKHCFAYCSLFPKDYEIDVKTLIHLWIGQGFIKSSYSSECLEDKAVEYFMELSWRSFFQELRGDVFGNVKSCKMHDLMNDLATLVAGTESNVMNLNVGNIDKKTRHVSCDFHLDSPSQVPTYLLNAKRLRTFLLPSQVSSSGARGRWDKSSHEAIFSNPRRLRVFDLHNLGIEKVSSSIKKLKHLRYLDMSENSELKALPDATTKLQNLQVLKLSGCKSLEELPKEIRRLVNLRHLDCEGCWSLTHMPNGIGQLTSLQTLTWFVVAKDSSVLKHFGSLNELNRLNDLRGRLEIRNLRFVKNDAVEFEAANLKEKQHLRSLILSWNEEVDNNSVYAKYYARSLQSLQDSNADVGYDERLLQSFQPHQNLKGLRVYEYGGVRFPSWLSSLTNLVEIWMVNCKRCQYLPSLDQIPTLKELWISELNNLEYIESDGNNSLTEGGREFTFFPSLKKLWIWKCPKLKGWRKNRDNNDDRATAAVAATAAMDSGLSLVELRDCPRLTWVPMIPFLKGKLSFEKASLEPLLQIMKKKTMPTQFGGRRFTSQLSRPINLVTIWLKDCEGCQHFPPLDQIHSLRELSFENLIDLEYISTGDNSLAGGRGTFFPSLKKLWIWNCPNLKGWNKQVDDDSTTTTVAKLPWFPCLSLLEIKNCPKLTWMPFFPSLDERLYYVNAGIQPLQQTMKLKVISPQHEDPKFNCAYSLANLQELWISKLTDLEYIDSDEDTCLSEGGSTVFPFLKKLWIDNCPNFKGWWKKRNEVDDRTTMMTAELPHFSCLSLLEIKNCPQLICMPLFPSLDERLYYVNAGIEPLHQTMKMRSAQHGEVEFPSSTSSLIKLKELWISDLPDLEYIDKENICEKGSVFFPFLKKLWIDNCPNLKGWWKKRFDDPTSKISELPQFPCLSLLEIKHCPKLSWMPLFPSLDERLYYVNAGIQPLLQTMKIKTMPSELEGVQLSNRVSSFTKLKELWLSELTDLEYIDSEGDCYSGGQRGSTVFPSLKKLWIYYCPNLKGWWKKRNDDMTTTTAADLPWFPRLSLLEIKHCPKLSWMPLFPSLDERLYYVNAA</sequence>
<evidence type="ECO:0000256" key="2">
    <source>
        <dbReference type="ARBA" id="ARBA00022737"/>
    </source>
</evidence>
<dbReference type="GO" id="GO:0006952">
    <property type="term" value="P:defense response"/>
    <property type="evidence" value="ECO:0007669"/>
    <property type="project" value="UniProtKB-KW"/>
</dbReference>
<dbReference type="InterPro" id="IPR036388">
    <property type="entry name" value="WH-like_DNA-bd_sf"/>
</dbReference>
<dbReference type="InterPro" id="IPR058922">
    <property type="entry name" value="WHD_DRP"/>
</dbReference>
<feature type="domain" description="Disease resistance N-terminal" evidence="7">
    <location>
        <begin position="13"/>
        <end position="96"/>
    </location>
</feature>
<dbReference type="InterPro" id="IPR002182">
    <property type="entry name" value="NB-ARC"/>
</dbReference>
<keyword evidence="4" id="KW-0611">Plant defense</keyword>
<dbReference type="Gene3D" id="3.80.10.10">
    <property type="entry name" value="Ribonuclease Inhibitor"/>
    <property type="match status" value="5"/>
</dbReference>
<evidence type="ECO:0000256" key="5">
    <source>
        <dbReference type="ARBA" id="ARBA00022840"/>
    </source>
</evidence>
<accession>A0A6A6LYV8</accession>
<evidence type="ECO:0000259" key="7">
    <source>
        <dbReference type="Pfam" id="PF18052"/>
    </source>
</evidence>
<dbReference type="Gene3D" id="3.40.50.300">
    <property type="entry name" value="P-loop containing nucleotide triphosphate hydrolases"/>
    <property type="match status" value="1"/>
</dbReference>
<gene>
    <name evidence="10" type="ORF">GH714_004994</name>
</gene>
<dbReference type="GO" id="GO:0043531">
    <property type="term" value="F:ADP binding"/>
    <property type="evidence" value="ECO:0007669"/>
    <property type="project" value="InterPro"/>
</dbReference>
<dbReference type="FunFam" id="1.10.10.10:FF:000322">
    <property type="entry name" value="Probable disease resistance protein At1g63360"/>
    <property type="match status" value="1"/>
</dbReference>
<dbReference type="GO" id="GO:0005524">
    <property type="term" value="F:ATP binding"/>
    <property type="evidence" value="ECO:0007669"/>
    <property type="project" value="UniProtKB-KW"/>
</dbReference>
<dbReference type="Gene3D" id="1.10.10.10">
    <property type="entry name" value="Winged helix-like DNA-binding domain superfamily/Winged helix DNA-binding domain"/>
    <property type="match status" value="1"/>
</dbReference>